<sequence length="122" mass="14172">MSIFYAYIHNIQDDNTARLILTFANRTVADEWWRAISTLSPAYVKRVGPQFYTHDAGRWNVLEFFTHDRFKSISGAFRGLMFITLMHDRGGRELSIIPPQEITDHISGKWQAFAASQFKVIF</sequence>
<evidence type="ECO:0008006" key="3">
    <source>
        <dbReference type="Google" id="ProtNLM"/>
    </source>
</evidence>
<protein>
    <recommendedName>
        <fullName evidence="3">PH domain-containing protein</fullName>
    </recommendedName>
</protein>
<name>A0ABR1J2M9_9AGAR</name>
<dbReference type="EMBL" id="JBANRG010000041">
    <property type="protein sequence ID" value="KAK7447413.1"/>
    <property type="molecule type" value="Genomic_DNA"/>
</dbReference>
<accession>A0ABR1J2M9</accession>
<evidence type="ECO:0000313" key="2">
    <source>
        <dbReference type="Proteomes" id="UP001498398"/>
    </source>
</evidence>
<dbReference type="Proteomes" id="UP001498398">
    <property type="component" value="Unassembled WGS sequence"/>
</dbReference>
<organism evidence="1 2">
    <name type="scientific">Marasmiellus scandens</name>
    <dbReference type="NCBI Taxonomy" id="2682957"/>
    <lineage>
        <taxon>Eukaryota</taxon>
        <taxon>Fungi</taxon>
        <taxon>Dikarya</taxon>
        <taxon>Basidiomycota</taxon>
        <taxon>Agaricomycotina</taxon>
        <taxon>Agaricomycetes</taxon>
        <taxon>Agaricomycetidae</taxon>
        <taxon>Agaricales</taxon>
        <taxon>Marasmiineae</taxon>
        <taxon>Omphalotaceae</taxon>
        <taxon>Marasmiellus</taxon>
    </lineage>
</organism>
<evidence type="ECO:0000313" key="1">
    <source>
        <dbReference type="EMBL" id="KAK7447413.1"/>
    </source>
</evidence>
<gene>
    <name evidence="1" type="ORF">VKT23_014122</name>
</gene>
<keyword evidence="2" id="KW-1185">Reference proteome</keyword>
<reference evidence="1 2" key="1">
    <citation type="submission" date="2024-01" db="EMBL/GenBank/DDBJ databases">
        <title>A draft genome for the cacao thread blight pathogen Marasmiellus scandens.</title>
        <authorList>
            <person name="Baruah I.K."/>
            <person name="Leung J."/>
            <person name="Bukari Y."/>
            <person name="Amoako-Attah I."/>
            <person name="Meinhardt L.W."/>
            <person name="Bailey B.A."/>
            <person name="Cohen S.P."/>
        </authorList>
    </citation>
    <scope>NUCLEOTIDE SEQUENCE [LARGE SCALE GENOMIC DNA]</scope>
    <source>
        <strain evidence="1 2">GH-19</strain>
    </source>
</reference>
<proteinExistence type="predicted"/>
<comment type="caution">
    <text evidence="1">The sequence shown here is derived from an EMBL/GenBank/DDBJ whole genome shotgun (WGS) entry which is preliminary data.</text>
</comment>